<evidence type="ECO:0000313" key="3">
    <source>
        <dbReference type="Proteomes" id="UP000261739"/>
    </source>
</evidence>
<accession>A0A3D4SWA4</accession>
<keyword evidence="1" id="KW-0812">Transmembrane</keyword>
<keyword evidence="1" id="KW-1133">Transmembrane helix</keyword>
<name>A0A3D4SWA4_9CORY</name>
<organism evidence="2 3">
    <name type="scientific">Corynebacterium nuruki</name>
    <dbReference type="NCBI Taxonomy" id="1032851"/>
    <lineage>
        <taxon>Bacteria</taxon>
        <taxon>Bacillati</taxon>
        <taxon>Actinomycetota</taxon>
        <taxon>Actinomycetes</taxon>
        <taxon>Mycobacteriales</taxon>
        <taxon>Corynebacteriaceae</taxon>
        <taxon>Corynebacterium</taxon>
    </lineage>
</organism>
<dbReference type="GO" id="GO:0004497">
    <property type="term" value="F:monooxygenase activity"/>
    <property type="evidence" value="ECO:0007669"/>
    <property type="project" value="UniProtKB-KW"/>
</dbReference>
<evidence type="ECO:0000256" key="1">
    <source>
        <dbReference type="SAM" id="Phobius"/>
    </source>
</evidence>
<feature type="non-terminal residue" evidence="2">
    <location>
        <position position="1"/>
    </location>
</feature>
<comment type="caution">
    <text evidence="2">The sequence shown here is derived from an EMBL/GenBank/DDBJ whole genome shotgun (WGS) entry which is preliminary data.</text>
</comment>
<proteinExistence type="predicted"/>
<keyword evidence="1" id="KW-0472">Membrane</keyword>
<evidence type="ECO:0000313" key="2">
    <source>
        <dbReference type="EMBL" id="HCT13546.1"/>
    </source>
</evidence>
<sequence>ELPAGYATMIFAAALPPVWFWIMDRRLMQFYNYDIERANLHPAKAAKLRKKWNRIAAQQPAAVTAGQES</sequence>
<keyword evidence="2" id="KW-0503">Monooxygenase</keyword>
<feature type="transmembrane region" description="Helical" evidence="1">
    <location>
        <begin position="6"/>
        <end position="23"/>
    </location>
</feature>
<gene>
    <name evidence="2" type="ORF">DIW82_01770</name>
</gene>
<dbReference type="EMBL" id="DQID01000045">
    <property type="protein sequence ID" value="HCT13546.1"/>
    <property type="molecule type" value="Genomic_DNA"/>
</dbReference>
<dbReference type="AlphaFoldDB" id="A0A3D4SWA4"/>
<protein>
    <submittedName>
        <fullName evidence="2">Alkane 1-monooxygenase</fullName>
    </submittedName>
</protein>
<keyword evidence="2" id="KW-0560">Oxidoreductase</keyword>
<reference evidence="2 3" key="1">
    <citation type="journal article" date="2018" name="Nat. Biotechnol.">
        <title>A standardized bacterial taxonomy based on genome phylogeny substantially revises the tree of life.</title>
        <authorList>
            <person name="Parks D.H."/>
            <person name="Chuvochina M."/>
            <person name="Waite D.W."/>
            <person name="Rinke C."/>
            <person name="Skarshewski A."/>
            <person name="Chaumeil P.A."/>
            <person name="Hugenholtz P."/>
        </authorList>
    </citation>
    <scope>NUCLEOTIDE SEQUENCE [LARGE SCALE GENOMIC DNA]</scope>
    <source>
        <strain evidence="2">UBA11247</strain>
    </source>
</reference>
<dbReference type="Proteomes" id="UP000261739">
    <property type="component" value="Unassembled WGS sequence"/>
</dbReference>